<evidence type="ECO:0000256" key="1">
    <source>
        <dbReference type="SAM" id="Phobius"/>
    </source>
</evidence>
<gene>
    <name evidence="2" type="ORF">ABDK96_09995</name>
</gene>
<organism evidence="2 3">
    <name type="scientific">Citricoccus nitrophenolicus</name>
    <dbReference type="NCBI Taxonomy" id="863575"/>
    <lineage>
        <taxon>Bacteria</taxon>
        <taxon>Bacillati</taxon>
        <taxon>Actinomycetota</taxon>
        <taxon>Actinomycetes</taxon>
        <taxon>Micrococcales</taxon>
        <taxon>Micrococcaceae</taxon>
        <taxon>Citricoccus</taxon>
    </lineage>
</organism>
<evidence type="ECO:0008006" key="4">
    <source>
        <dbReference type="Google" id="ProtNLM"/>
    </source>
</evidence>
<sequence length="264" mass="29047">MDYGADSLGVLARRWPLAYSDRVADRRCKISFKAESLGNSSLSHVRGDSQKDLTPMTTKSPRRSLPWLLTAVCLLAVLLLGAMILFPKADLFGVETRSRNTEVINSVTGIQEVALVGLGIEGIEERSTSGTFDLPLTTKSGALPGSDRARYLKYKFTAKLGVDGSTVKINKTGEDSFRITIPEFKVIGIKNPVTETVVEDNGVLSWLTPEIKESDISNDVLSDEAHQKYLDDYEELLRDQAESYYGGIVKSVAPTVTVEFEYQS</sequence>
<dbReference type="RefSeq" id="WP_347920629.1">
    <property type="nucleotide sequence ID" value="NZ_JBDXMX010000004.1"/>
</dbReference>
<keyword evidence="1" id="KW-0472">Membrane</keyword>
<comment type="caution">
    <text evidence="2">The sequence shown here is derived from an EMBL/GenBank/DDBJ whole genome shotgun (WGS) entry which is preliminary data.</text>
</comment>
<feature type="transmembrane region" description="Helical" evidence="1">
    <location>
        <begin position="65"/>
        <end position="86"/>
    </location>
</feature>
<keyword evidence="1" id="KW-0812">Transmembrane</keyword>
<dbReference type="EMBL" id="JBDXMX010000004">
    <property type="protein sequence ID" value="MEO9248013.1"/>
    <property type="molecule type" value="Genomic_DNA"/>
</dbReference>
<evidence type="ECO:0000313" key="2">
    <source>
        <dbReference type="EMBL" id="MEO9248013.1"/>
    </source>
</evidence>
<protein>
    <recommendedName>
        <fullName evidence="4">DUF4230 domain-containing protein</fullName>
    </recommendedName>
</protein>
<keyword evidence="3" id="KW-1185">Reference proteome</keyword>
<reference evidence="2 3" key="1">
    <citation type="submission" date="2024-05" db="EMBL/GenBank/DDBJ databases">
        <authorList>
            <person name="Yi C."/>
        </authorList>
    </citation>
    <scope>NUCLEOTIDE SEQUENCE [LARGE SCALE GENOMIC DNA]</scope>
    <source>
        <strain evidence="2 3">XS13</strain>
    </source>
</reference>
<evidence type="ECO:0000313" key="3">
    <source>
        <dbReference type="Proteomes" id="UP001484097"/>
    </source>
</evidence>
<name>A0ABV0IIL6_9MICC</name>
<accession>A0ABV0IIL6</accession>
<dbReference type="Proteomes" id="UP001484097">
    <property type="component" value="Unassembled WGS sequence"/>
</dbReference>
<keyword evidence="1" id="KW-1133">Transmembrane helix</keyword>
<proteinExistence type="predicted"/>